<proteinExistence type="predicted"/>
<organism evidence="1 2">
    <name type="scientific">Rosistilla ulvae</name>
    <dbReference type="NCBI Taxonomy" id="1930277"/>
    <lineage>
        <taxon>Bacteria</taxon>
        <taxon>Pseudomonadati</taxon>
        <taxon>Planctomycetota</taxon>
        <taxon>Planctomycetia</taxon>
        <taxon>Pirellulales</taxon>
        <taxon>Pirellulaceae</taxon>
        <taxon>Rosistilla</taxon>
    </lineage>
</organism>
<name>A0A517LYW4_9BACT</name>
<dbReference type="Pfam" id="PF11075">
    <property type="entry name" value="DUF2780"/>
    <property type="match status" value="1"/>
</dbReference>
<evidence type="ECO:0008006" key="3">
    <source>
        <dbReference type="Google" id="ProtNLM"/>
    </source>
</evidence>
<dbReference type="EMBL" id="CP036261">
    <property type="protein sequence ID" value="QDS87789.1"/>
    <property type="molecule type" value="Genomic_DNA"/>
</dbReference>
<keyword evidence="2" id="KW-1185">Reference proteome</keyword>
<evidence type="ECO:0000313" key="2">
    <source>
        <dbReference type="Proteomes" id="UP000319557"/>
    </source>
</evidence>
<evidence type="ECO:0000313" key="1">
    <source>
        <dbReference type="EMBL" id="QDS87789.1"/>
    </source>
</evidence>
<dbReference type="Proteomes" id="UP000319557">
    <property type="component" value="Chromosome"/>
</dbReference>
<dbReference type="KEGG" id="ruv:EC9_19710"/>
<accession>A0A517LYW4</accession>
<sequence length="142" mass="14633">MDELLQQLTDRLGIDPSTAQGVTGKAMAMIKENVDESTFKSLASSIPGLDSIITAGETHDSGEPSGGLLGKLAGMASGMLGGSAGNALEMGAALSEKGLPTDKLGEFVTMLIAFIKEKAGDDVLEQVFAKFPMLKSLIDSQG</sequence>
<gene>
    <name evidence="1" type="ORF">EC9_19710</name>
</gene>
<protein>
    <recommendedName>
        <fullName evidence="3">DUF2780 domain-containing protein</fullName>
    </recommendedName>
</protein>
<dbReference type="InterPro" id="IPR021302">
    <property type="entry name" value="DUF2780_VcgC/VcgE"/>
</dbReference>
<reference evidence="1 2" key="1">
    <citation type="submission" date="2019-02" db="EMBL/GenBank/DDBJ databases">
        <title>Deep-cultivation of Planctomycetes and their phenomic and genomic characterization uncovers novel biology.</title>
        <authorList>
            <person name="Wiegand S."/>
            <person name="Jogler M."/>
            <person name="Boedeker C."/>
            <person name="Pinto D."/>
            <person name="Vollmers J."/>
            <person name="Rivas-Marin E."/>
            <person name="Kohn T."/>
            <person name="Peeters S.H."/>
            <person name="Heuer A."/>
            <person name="Rast P."/>
            <person name="Oberbeckmann S."/>
            <person name="Bunk B."/>
            <person name="Jeske O."/>
            <person name="Meyerdierks A."/>
            <person name="Storesund J.E."/>
            <person name="Kallscheuer N."/>
            <person name="Luecker S."/>
            <person name="Lage O.M."/>
            <person name="Pohl T."/>
            <person name="Merkel B.J."/>
            <person name="Hornburger P."/>
            <person name="Mueller R.-W."/>
            <person name="Bruemmer F."/>
            <person name="Labrenz M."/>
            <person name="Spormann A.M."/>
            <person name="Op den Camp H."/>
            <person name="Overmann J."/>
            <person name="Amann R."/>
            <person name="Jetten M.S.M."/>
            <person name="Mascher T."/>
            <person name="Medema M.H."/>
            <person name="Devos D.P."/>
            <person name="Kaster A.-K."/>
            <person name="Ovreas L."/>
            <person name="Rohde M."/>
            <person name="Galperin M.Y."/>
            <person name="Jogler C."/>
        </authorList>
    </citation>
    <scope>NUCLEOTIDE SEQUENCE [LARGE SCALE GENOMIC DNA]</scope>
    <source>
        <strain evidence="1 2">EC9</strain>
    </source>
</reference>
<dbReference type="AlphaFoldDB" id="A0A517LYW4"/>